<dbReference type="Proteomes" id="UP000295729">
    <property type="component" value="Unassembled WGS sequence"/>
</dbReference>
<evidence type="ECO:0000313" key="3">
    <source>
        <dbReference type="Proteomes" id="UP000295729"/>
    </source>
</evidence>
<evidence type="ECO:0000256" key="1">
    <source>
        <dbReference type="SAM" id="Phobius"/>
    </source>
</evidence>
<accession>A0A4R6X492</accession>
<keyword evidence="3" id="KW-1185">Reference proteome</keyword>
<organism evidence="2 3">
    <name type="scientific">Marinomonas communis</name>
    <dbReference type="NCBI Taxonomy" id="28254"/>
    <lineage>
        <taxon>Bacteria</taxon>
        <taxon>Pseudomonadati</taxon>
        <taxon>Pseudomonadota</taxon>
        <taxon>Gammaproteobacteria</taxon>
        <taxon>Oceanospirillales</taxon>
        <taxon>Oceanospirillaceae</taxon>
        <taxon>Marinomonas</taxon>
    </lineage>
</organism>
<name>A0A4R6X492_9GAMM</name>
<keyword evidence="1" id="KW-0472">Membrane</keyword>
<dbReference type="EMBL" id="SNZA01000005">
    <property type="protein sequence ID" value="TDR06763.1"/>
    <property type="molecule type" value="Genomic_DNA"/>
</dbReference>
<protein>
    <submittedName>
        <fullName evidence="2">Uncharacterized protein DUF3301</fullName>
    </submittedName>
</protein>
<dbReference type="OrthoDB" id="5959530at2"/>
<dbReference type="Pfam" id="PF11743">
    <property type="entry name" value="DUF3301"/>
    <property type="match status" value="1"/>
</dbReference>
<evidence type="ECO:0000313" key="2">
    <source>
        <dbReference type="EMBL" id="TDR06763.1"/>
    </source>
</evidence>
<dbReference type="RefSeq" id="WP_133564075.1">
    <property type="nucleotide sequence ID" value="NZ_SNZA01000005.1"/>
</dbReference>
<keyword evidence="1" id="KW-0812">Transmembrane</keyword>
<gene>
    <name evidence="2" type="ORF">C8D85_2950</name>
</gene>
<comment type="caution">
    <text evidence="2">The sequence shown here is derived from an EMBL/GenBank/DDBJ whole genome shotgun (WGS) entry which is preliminary data.</text>
</comment>
<sequence>MYLSLLDVFLIFLFIVFIAVIWQHFKVREHTLRCVKRQCDQLGVQLLDGAIQGSYWCPTFQKGQFKVVRCYRFYFTSTGSGRYRGEIKMRGMQQISIHFDPHPM</sequence>
<keyword evidence="1" id="KW-1133">Transmembrane helix</keyword>
<dbReference type="AlphaFoldDB" id="A0A4R6X492"/>
<proteinExistence type="predicted"/>
<reference evidence="2 3" key="1">
    <citation type="submission" date="2019-03" db="EMBL/GenBank/DDBJ databases">
        <title>Genomic Encyclopedia of Type Strains, Phase IV (KMG-IV): sequencing the most valuable type-strain genomes for metagenomic binning, comparative biology and taxonomic classification.</title>
        <authorList>
            <person name="Goeker M."/>
        </authorList>
    </citation>
    <scope>NUCLEOTIDE SEQUENCE [LARGE SCALE GENOMIC DNA]</scope>
    <source>
        <strain evidence="2 3">DSM 5604</strain>
    </source>
</reference>
<feature type="transmembrane region" description="Helical" evidence="1">
    <location>
        <begin position="6"/>
        <end position="25"/>
    </location>
</feature>
<dbReference type="InterPro" id="IPR021732">
    <property type="entry name" value="DUF3301"/>
</dbReference>